<name>A0A840TEV8_9BACT</name>
<dbReference type="NCBIfam" id="TIGR00695">
    <property type="entry name" value="uxuA"/>
    <property type="match status" value="1"/>
</dbReference>
<comment type="similarity">
    <text evidence="4 9">Belongs to the mannonate dehydratase family.</text>
</comment>
<keyword evidence="8 9" id="KW-0456">Lyase</keyword>
<dbReference type="HAMAP" id="MF_00106">
    <property type="entry name" value="UxuA"/>
    <property type="match status" value="1"/>
</dbReference>
<evidence type="ECO:0000256" key="3">
    <source>
        <dbReference type="ARBA" id="ARBA00004892"/>
    </source>
</evidence>
<dbReference type="GO" id="GO:0030145">
    <property type="term" value="F:manganese ion binding"/>
    <property type="evidence" value="ECO:0007669"/>
    <property type="project" value="TreeGrafter"/>
</dbReference>
<keyword evidence="7 9" id="KW-0464">Manganese</keyword>
<accession>A0A840TEV8</accession>
<gene>
    <name evidence="9" type="primary">uxuA</name>
    <name evidence="10" type="ORF">HNQ92_000155</name>
</gene>
<evidence type="ECO:0000313" key="10">
    <source>
        <dbReference type="EMBL" id="MBB5282034.1"/>
    </source>
</evidence>
<comment type="cofactor">
    <cofactor evidence="9">
        <name>Fe(2+)</name>
        <dbReference type="ChEBI" id="CHEBI:29033"/>
    </cofactor>
    <cofactor evidence="9">
        <name>Mn(2+)</name>
        <dbReference type="ChEBI" id="CHEBI:29035"/>
    </cofactor>
</comment>
<comment type="function">
    <text evidence="2 9">Catalyzes the dehydration of D-mannonate.</text>
</comment>
<organism evidence="10 11">
    <name type="scientific">Rhabdobacter roseus</name>
    <dbReference type="NCBI Taxonomy" id="1655419"/>
    <lineage>
        <taxon>Bacteria</taxon>
        <taxon>Pseudomonadati</taxon>
        <taxon>Bacteroidota</taxon>
        <taxon>Cytophagia</taxon>
        <taxon>Cytophagales</taxon>
        <taxon>Cytophagaceae</taxon>
        <taxon>Rhabdobacter</taxon>
    </lineage>
</organism>
<dbReference type="Pfam" id="PF03786">
    <property type="entry name" value="UxuA"/>
    <property type="match status" value="1"/>
</dbReference>
<evidence type="ECO:0000256" key="2">
    <source>
        <dbReference type="ARBA" id="ARBA00002713"/>
    </source>
</evidence>
<evidence type="ECO:0000256" key="4">
    <source>
        <dbReference type="ARBA" id="ARBA00007389"/>
    </source>
</evidence>
<keyword evidence="11" id="KW-1185">Reference proteome</keyword>
<dbReference type="Proteomes" id="UP000557307">
    <property type="component" value="Unassembled WGS sequence"/>
</dbReference>
<sequence length="396" mass="44467">MALEQTWRWFGPNDPVSLPDIRQAGATGVVTALHHIPNGTVWSVEEILKRKTEIEAAGLSWSVVESVPVHEAIKTHTGRYQEYIANYQESLHNLGQCGIDTVCYNFMPVLDWTRTDLDAPMHDGSTGLRFDATHFAAFELYILNRTGAEGTYSDEQKQKARTWLDQADDAAIHRLTRTIIAGLPGSEESFTIEEFREVLGTYKQVGEAELRQHLYEFIRAIAPTATEAGVRLSIHPDDPPYPILGLPRVVSTEDDACQLLNASSLEANGLCFCTGSYGVRSDNDLAGMVERLGDRIHFIHLRATRREADGSFYEADHLAGDVDMYGVMKNLLLEQKRRKEDGRKDLRMPFRPDHGHRMLDDLKGTKKINPGYTAIGRLRGLAELRGLEMGIERSLF</sequence>
<dbReference type="EMBL" id="JACHGF010000001">
    <property type="protein sequence ID" value="MBB5282034.1"/>
    <property type="molecule type" value="Genomic_DNA"/>
</dbReference>
<dbReference type="PANTHER" id="PTHR30387">
    <property type="entry name" value="MANNONATE DEHYDRATASE"/>
    <property type="match status" value="1"/>
</dbReference>
<evidence type="ECO:0000256" key="8">
    <source>
        <dbReference type="ARBA" id="ARBA00023239"/>
    </source>
</evidence>
<dbReference type="PANTHER" id="PTHR30387:SF2">
    <property type="entry name" value="MANNONATE DEHYDRATASE"/>
    <property type="match status" value="1"/>
</dbReference>
<dbReference type="GO" id="GO:0008198">
    <property type="term" value="F:ferrous iron binding"/>
    <property type="evidence" value="ECO:0007669"/>
    <property type="project" value="TreeGrafter"/>
</dbReference>
<dbReference type="GO" id="GO:0042840">
    <property type="term" value="P:D-glucuronate catabolic process"/>
    <property type="evidence" value="ECO:0007669"/>
    <property type="project" value="TreeGrafter"/>
</dbReference>
<evidence type="ECO:0000256" key="5">
    <source>
        <dbReference type="ARBA" id="ARBA00012927"/>
    </source>
</evidence>
<reference evidence="10 11" key="1">
    <citation type="submission" date="2020-08" db="EMBL/GenBank/DDBJ databases">
        <title>Genomic Encyclopedia of Type Strains, Phase IV (KMG-IV): sequencing the most valuable type-strain genomes for metagenomic binning, comparative biology and taxonomic classification.</title>
        <authorList>
            <person name="Goeker M."/>
        </authorList>
    </citation>
    <scope>NUCLEOTIDE SEQUENCE [LARGE SCALE GENOMIC DNA]</scope>
    <source>
        <strain evidence="10 11">DSM 105074</strain>
    </source>
</reference>
<protein>
    <recommendedName>
        <fullName evidence="5 9">Mannonate dehydratase</fullName>
        <ecNumber evidence="5 9">4.2.1.8</ecNumber>
    </recommendedName>
    <alternativeName>
        <fullName evidence="9">D-mannonate hydro-lyase</fullName>
    </alternativeName>
</protein>
<dbReference type="SUPFAM" id="SSF51658">
    <property type="entry name" value="Xylose isomerase-like"/>
    <property type="match status" value="1"/>
</dbReference>
<proteinExistence type="inferred from homology"/>
<evidence type="ECO:0000256" key="7">
    <source>
        <dbReference type="ARBA" id="ARBA00023211"/>
    </source>
</evidence>
<dbReference type="GO" id="GO:0008927">
    <property type="term" value="F:mannonate dehydratase activity"/>
    <property type="evidence" value="ECO:0007669"/>
    <property type="project" value="UniProtKB-UniRule"/>
</dbReference>
<dbReference type="AlphaFoldDB" id="A0A840TEV8"/>
<dbReference type="UniPathway" id="UPA00246"/>
<dbReference type="InterPro" id="IPR036237">
    <property type="entry name" value="Xyl_isomerase-like_sf"/>
</dbReference>
<dbReference type="InterPro" id="IPR004628">
    <property type="entry name" value="Man_deHydtase"/>
</dbReference>
<comment type="catalytic activity">
    <reaction evidence="1 9">
        <text>D-mannonate = 2-dehydro-3-deoxy-D-gluconate + H2O</text>
        <dbReference type="Rhea" id="RHEA:20097"/>
        <dbReference type="ChEBI" id="CHEBI:15377"/>
        <dbReference type="ChEBI" id="CHEBI:17767"/>
        <dbReference type="ChEBI" id="CHEBI:57990"/>
        <dbReference type="EC" id="4.2.1.8"/>
    </reaction>
</comment>
<dbReference type="NCBIfam" id="NF003027">
    <property type="entry name" value="PRK03906.1"/>
    <property type="match status" value="1"/>
</dbReference>
<comment type="pathway">
    <text evidence="3 9">Carbohydrate metabolism; pentose and glucuronate interconversion.</text>
</comment>
<dbReference type="RefSeq" id="WP_184169478.1">
    <property type="nucleotide sequence ID" value="NZ_JACHGF010000001.1"/>
</dbReference>
<dbReference type="PIRSF" id="PIRSF016049">
    <property type="entry name" value="Man_dehyd"/>
    <property type="match status" value="1"/>
</dbReference>
<comment type="caution">
    <text evidence="10">The sequence shown here is derived from an EMBL/GenBank/DDBJ whole genome shotgun (WGS) entry which is preliminary data.</text>
</comment>
<evidence type="ECO:0000256" key="1">
    <source>
        <dbReference type="ARBA" id="ARBA00001794"/>
    </source>
</evidence>
<evidence type="ECO:0000256" key="6">
    <source>
        <dbReference type="ARBA" id="ARBA00023004"/>
    </source>
</evidence>
<dbReference type="EC" id="4.2.1.8" evidence="5 9"/>
<dbReference type="Gene3D" id="3.20.20.150">
    <property type="entry name" value="Divalent-metal-dependent TIM barrel enzymes"/>
    <property type="match status" value="1"/>
</dbReference>
<evidence type="ECO:0000313" key="11">
    <source>
        <dbReference type="Proteomes" id="UP000557307"/>
    </source>
</evidence>
<keyword evidence="6 9" id="KW-0408">Iron</keyword>
<evidence type="ECO:0000256" key="9">
    <source>
        <dbReference type="HAMAP-Rule" id="MF_00106"/>
    </source>
</evidence>